<keyword evidence="1" id="KW-0812">Transmembrane</keyword>
<keyword evidence="1" id="KW-0472">Membrane</keyword>
<evidence type="ECO:0000313" key="3">
    <source>
        <dbReference type="Proteomes" id="UP000029643"/>
    </source>
</evidence>
<reference evidence="2" key="1">
    <citation type="journal article" date="2014" name="Genome Announc.">
        <title>Draft Genome Sequences of Marine Flavobacterium Algibacter lectus Strains SS8 and NR4.</title>
        <authorList>
            <person name="Takatani N."/>
            <person name="Nakanishi M."/>
            <person name="Meirelles P."/>
            <person name="Mino S."/>
            <person name="Suda W."/>
            <person name="Oshima K."/>
            <person name="Hattori M."/>
            <person name="Ohkuma M."/>
            <person name="Hosokawa M."/>
            <person name="Miyashita K."/>
            <person name="Thompson F.L."/>
            <person name="Niwa A."/>
            <person name="Sawabe T."/>
            <person name="Sawabe T."/>
        </authorList>
    </citation>
    <scope>NUCLEOTIDE SEQUENCE [LARGE SCALE GENOMIC DNA]</scope>
    <source>
        <strain evidence="2">JCM 19274</strain>
    </source>
</reference>
<comment type="caution">
    <text evidence="2">The sequence shown here is derived from an EMBL/GenBank/DDBJ whole genome shotgun (WGS) entry which is preliminary data.</text>
</comment>
<keyword evidence="1" id="KW-1133">Transmembrane helix</keyword>
<gene>
    <name evidence="2" type="ORF">JCM19274_2014</name>
</gene>
<organism evidence="2 3">
    <name type="scientific">Algibacter lectus</name>
    <dbReference type="NCBI Taxonomy" id="221126"/>
    <lineage>
        <taxon>Bacteria</taxon>
        <taxon>Pseudomonadati</taxon>
        <taxon>Bacteroidota</taxon>
        <taxon>Flavobacteriia</taxon>
        <taxon>Flavobacteriales</taxon>
        <taxon>Flavobacteriaceae</taxon>
        <taxon>Algibacter</taxon>
    </lineage>
</organism>
<accession>A0A090WR99</accession>
<feature type="transmembrane region" description="Helical" evidence="1">
    <location>
        <begin position="20"/>
        <end position="39"/>
    </location>
</feature>
<protein>
    <submittedName>
        <fullName evidence="2">Uncharacterized protein</fullName>
    </submittedName>
</protein>
<evidence type="ECO:0000256" key="1">
    <source>
        <dbReference type="SAM" id="Phobius"/>
    </source>
</evidence>
<dbReference type="EMBL" id="BBNU01000006">
    <property type="protein sequence ID" value="GAL79506.1"/>
    <property type="molecule type" value="Genomic_DNA"/>
</dbReference>
<dbReference type="AlphaFoldDB" id="A0A090WR99"/>
<evidence type="ECO:0000313" key="2">
    <source>
        <dbReference type="EMBL" id="GAL79506.1"/>
    </source>
</evidence>
<sequence>MTIWLENKLFNSTSANPNFGMETIRITIILILIFILNIIQK</sequence>
<name>A0A090WR99_9FLAO</name>
<dbReference type="Proteomes" id="UP000029643">
    <property type="component" value="Unassembled WGS sequence"/>
</dbReference>
<proteinExistence type="predicted"/>